<evidence type="ECO:0000256" key="1">
    <source>
        <dbReference type="ARBA" id="ARBA00001033"/>
    </source>
</evidence>
<gene>
    <name evidence="9" type="ORF">SAMN04488135_11459</name>
</gene>
<comment type="similarity">
    <text evidence="3 8">Belongs to the inositol monophosphatase superfamily.</text>
</comment>
<feature type="binding site" evidence="7">
    <location>
        <position position="93"/>
    </location>
    <ligand>
        <name>Mg(2+)</name>
        <dbReference type="ChEBI" id="CHEBI:18420"/>
        <label>2</label>
    </ligand>
</feature>
<dbReference type="PANTHER" id="PTHR20854:SF4">
    <property type="entry name" value="INOSITOL-1-MONOPHOSPHATASE-RELATED"/>
    <property type="match status" value="1"/>
</dbReference>
<accession>A0A1M5ZEQ5</accession>
<evidence type="ECO:0000256" key="3">
    <source>
        <dbReference type="ARBA" id="ARBA00009759"/>
    </source>
</evidence>
<comment type="cofactor">
    <cofactor evidence="2 7 8">
        <name>Mg(2+)</name>
        <dbReference type="ChEBI" id="CHEBI:18420"/>
    </cofactor>
</comment>
<keyword evidence="6 7" id="KW-0460">Magnesium</keyword>
<dbReference type="EC" id="3.1.3.25" evidence="8"/>
<dbReference type="GO" id="GO:0006020">
    <property type="term" value="P:inositol metabolic process"/>
    <property type="evidence" value="ECO:0007669"/>
    <property type="project" value="TreeGrafter"/>
</dbReference>
<keyword evidence="5 8" id="KW-0378">Hydrolase</keyword>
<dbReference type="GO" id="GO:0046854">
    <property type="term" value="P:phosphatidylinositol phosphate biosynthetic process"/>
    <property type="evidence" value="ECO:0007669"/>
    <property type="project" value="InterPro"/>
</dbReference>
<proteinExistence type="inferred from homology"/>
<dbReference type="InterPro" id="IPR020550">
    <property type="entry name" value="Inositol_monophosphatase_CS"/>
</dbReference>
<evidence type="ECO:0000256" key="8">
    <source>
        <dbReference type="RuleBase" id="RU364068"/>
    </source>
</evidence>
<evidence type="ECO:0000256" key="7">
    <source>
        <dbReference type="PIRSR" id="PIRSR600760-2"/>
    </source>
</evidence>
<dbReference type="Gene3D" id="3.30.540.10">
    <property type="entry name" value="Fructose-1,6-Bisphosphatase, subunit A, domain 1"/>
    <property type="match status" value="1"/>
</dbReference>
<dbReference type="PROSITE" id="PS00630">
    <property type="entry name" value="IMP_2"/>
    <property type="match status" value="1"/>
</dbReference>
<feature type="binding site" evidence="7">
    <location>
        <position position="92"/>
    </location>
    <ligand>
        <name>Mg(2+)</name>
        <dbReference type="ChEBI" id="CHEBI:18420"/>
        <label>1</label>
        <note>catalytic</note>
    </ligand>
</feature>
<dbReference type="Proteomes" id="UP000184226">
    <property type="component" value="Unassembled WGS sequence"/>
</dbReference>
<keyword evidence="10" id="KW-1185">Reference proteome</keyword>
<comment type="catalytic activity">
    <reaction evidence="1 8">
        <text>a myo-inositol phosphate + H2O = myo-inositol + phosphate</text>
        <dbReference type="Rhea" id="RHEA:24056"/>
        <dbReference type="ChEBI" id="CHEBI:15377"/>
        <dbReference type="ChEBI" id="CHEBI:17268"/>
        <dbReference type="ChEBI" id="CHEBI:43474"/>
        <dbReference type="ChEBI" id="CHEBI:84139"/>
        <dbReference type="EC" id="3.1.3.25"/>
    </reaction>
</comment>
<dbReference type="RefSeq" id="WP_073107241.1">
    <property type="nucleotide sequence ID" value="NZ_FQXE01000014.1"/>
</dbReference>
<dbReference type="GO" id="GO:0007165">
    <property type="term" value="P:signal transduction"/>
    <property type="evidence" value="ECO:0007669"/>
    <property type="project" value="TreeGrafter"/>
</dbReference>
<feature type="binding site" evidence="7">
    <location>
        <position position="67"/>
    </location>
    <ligand>
        <name>Mg(2+)</name>
        <dbReference type="ChEBI" id="CHEBI:18420"/>
        <label>1</label>
        <note>catalytic</note>
    </ligand>
</feature>
<dbReference type="Gene3D" id="3.40.190.80">
    <property type="match status" value="1"/>
</dbReference>
<organism evidence="9 10">
    <name type="scientific">Pollutimonas bauzanensis</name>
    <dbReference type="NCBI Taxonomy" id="658167"/>
    <lineage>
        <taxon>Bacteria</taxon>
        <taxon>Pseudomonadati</taxon>
        <taxon>Pseudomonadota</taxon>
        <taxon>Betaproteobacteria</taxon>
        <taxon>Burkholderiales</taxon>
        <taxon>Alcaligenaceae</taxon>
        <taxon>Pollutimonas</taxon>
    </lineage>
</organism>
<evidence type="ECO:0000256" key="4">
    <source>
        <dbReference type="ARBA" id="ARBA00022723"/>
    </source>
</evidence>
<dbReference type="InterPro" id="IPR000760">
    <property type="entry name" value="Inositol_monophosphatase-like"/>
</dbReference>
<dbReference type="GO" id="GO:0008934">
    <property type="term" value="F:inositol monophosphate 1-phosphatase activity"/>
    <property type="evidence" value="ECO:0007669"/>
    <property type="project" value="InterPro"/>
</dbReference>
<dbReference type="InterPro" id="IPR020583">
    <property type="entry name" value="Inositol_monoP_metal-BS"/>
</dbReference>
<protein>
    <recommendedName>
        <fullName evidence="8">Inositol-1-monophosphatase</fullName>
        <ecNumber evidence="8">3.1.3.25</ecNumber>
    </recommendedName>
</protein>
<dbReference type="FunFam" id="3.30.540.10:FF:000003">
    <property type="entry name" value="Inositol-1-monophosphatase"/>
    <property type="match status" value="1"/>
</dbReference>
<dbReference type="InterPro" id="IPR022337">
    <property type="entry name" value="Inositol_monophosphatase_SuhB"/>
</dbReference>
<evidence type="ECO:0000256" key="5">
    <source>
        <dbReference type="ARBA" id="ARBA00022801"/>
    </source>
</evidence>
<dbReference type="STRING" id="658167.SAMN04488135_11459"/>
<name>A0A1M5ZEQ5_9BURK</name>
<dbReference type="PANTHER" id="PTHR20854">
    <property type="entry name" value="INOSITOL MONOPHOSPHATASE"/>
    <property type="match status" value="1"/>
</dbReference>
<dbReference type="PRINTS" id="PR01959">
    <property type="entry name" value="SBIMPHPHTASE"/>
</dbReference>
<keyword evidence="4 7" id="KW-0479">Metal-binding</keyword>
<sequence>MHPMLNTAIKAARRAGAIINRASLDLERLQVARKGPKDYVTEVDHAAEEAIIDILRSAYPDHGFLGEESGTHLAAGQAVDAQADFQWIIDPLDGTTNFIRGLPIYAVSIALAQRGQVTQAVIYDPSRNELFTATRGGGAFMNDRRVRVSSQTRYHDALLGAHVPGSAGVVAANTRFSSMLSECASARRLGSTVLDLAYVATGRLDGYCGVNLKPWDLAAGGLLILEAGGLIADFDGEQGWMKSGSVLAATPKIFTQMLGHLQD</sequence>
<feature type="binding site" evidence="7">
    <location>
        <position position="90"/>
    </location>
    <ligand>
        <name>Mg(2+)</name>
        <dbReference type="ChEBI" id="CHEBI:18420"/>
        <label>2</label>
    </ligand>
</feature>
<evidence type="ECO:0000313" key="10">
    <source>
        <dbReference type="Proteomes" id="UP000184226"/>
    </source>
</evidence>
<evidence type="ECO:0000256" key="6">
    <source>
        <dbReference type="ARBA" id="ARBA00022842"/>
    </source>
</evidence>
<evidence type="ECO:0000256" key="2">
    <source>
        <dbReference type="ARBA" id="ARBA00001946"/>
    </source>
</evidence>
<dbReference type="InterPro" id="IPR033942">
    <property type="entry name" value="IMPase"/>
</dbReference>
<reference evidence="9 10" key="1">
    <citation type="submission" date="2016-11" db="EMBL/GenBank/DDBJ databases">
        <authorList>
            <person name="Jaros S."/>
            <person name="Januszkiewicz K."/>
            <person name="Wedrychowicz H."/>
        </authorList>
    </citation>
    <scope>NUCLEOTIDE SEQUENCE [LARGE SCALE GENOMIC DNA]</scope>
    <source>
        <strain evidence="9 10">CGMCC 1.10190</strain>
    </source>
</reference>
<evidence type="ECO:0000313" key="9">
    <source>
        <dbReference type="EMBL" id="SHI22697.1"/>
    </source>
</evidence>
<dbReference type="OrthoDB" id="9785695at2"/>
<dbReference type="CDD" id="cd01639">
    <property type="entry name" value="IMPase"/>
    <property type="match status" value="1"/>
</dbReference>
<dbReference type="AlphaFoldDB" id="A0A1M5ZEQ5"/>
<dbReference type="EMBL" id="FQXE01000014">
    <property type="protein sequence ID" value="SHI22697.1"/>
    <property type="molecule type" value="Genomic_DNA"/>
</dbReference>
<dbReference type="PRINTS" id="PR00377">
    <property type="entry name" value="IMPHPHTASES"/>
</dbReference>
<dbReference type="SUPFAM" id="SSF56655">
    <property type="entry name" value="Carbohydrate phosphatase"/>
    <property type="match status" value="1"/>
</dbReference>
<dbReference type="GO" id="GO:0046872">
    <property type="term" value="F:metal ion binding"/>
    <property type="evidence" value="ECO:0007669"/>
    <property type="project" value="UniProtKB-KW"/>
</dbReference>
<dbReference type="PROSITE" id="PS00629">
    <property type="entry name" value="IMP_1"/>
    <property type="match status" value="1"/>
</dbReference>
<feature type="binding site" evidence="7">
    <location>
        <position position="216"/>
    </location>
    <ligand>
        <name>Mg(2+)</name>
        <dbReference type="ChEBI" id="CHEBI:18420"/>
        <label>1</label>
        <note>catalytic</note>
    </ligand>
</feature>
<dbReference type="Pfam" id="PF00459">
    <property type="entry name" value="Inositol_P"/>
    <property type="match status" value="1"/>
</dbReference>